<dbReference type="PROSITE" id="PS00444">
    <property type="entry name" value="POLYPRENYL_SYNTHASE_2"/>
    <property type="match status" value="1"/>
</dbReference>
<reference evidence="13 14" key="1">
    <citation type="submission" date="2019-09" db="EMBL/GenBank/DDBJ databases">
        <authorList>
            <person name="Chen X.-Y."/>
        </authorList>
    </citation>
    <scope>NUCLEOTIDE SEQUENCE [LARGE SCALE GENOMIC DNA]</scope>
    <source>
        <strain evidence="13 14">NY5</strain>
    </source>
</reference>
<comment type="catalytic activity">
    <reaction evidence="6">
        <text>5 isopentenyl diphosphate + (2E,6E)-farnesyl diphosphate = all-trans-octaprenyl diphosphate + 5 diphosphate</text>
        <dbReference type="Rhea" id="RHEA:27798"/>
        <dbReference type="ChEBI" id="CHEBI:33019"/>
        <dbReference type="ChEBI" id="CHEBI:57711"/>
        <dbReference type="ChEBI" id="CHEBI:128769"/>
        <dbReference type="ChEBI" id="CHEBI:175763"/>
        <dbReference type="EC" id="2.5.1.90"/>
    </reaction>
</comment>
<evidence type="ECO:0000256" key="4">
    <source>
        <dbReference type="ARBA" id="ARBA00022723"/>
    </source>
</evidence>
<dbReference type="SFLD" id="SFLDS00005">
    <property type="entry name" value="Isoprenoid_Synthase_Type_I"/>
    <property type="match status" value="1"/>
</dbReference>
<keyword evidence="3 12" id="KW-0808">Transferase</keyword>
<comment type="caution">
    <text evidence="13">The sequence shown here is derived from an EMBL/GenBank/DDBJ whole genome shotgun (WGS) entry which is preliminary data.</text>
</comment>
<comment type="cofactor">
    <cofactor evidence="1">
        <name>Mg(2+)</name>
        <dbReference type="ChEBI" id="CHEBI:18420"/>
    </cofactor>
</comment>
<accession>A0A5B0WNA6</accession>
<evidence type="ECO:0000313" key="13">
    <source>
        <dbReference type="EMBL" id="KAA1188472.1"/>
    </source>
</evidence>
<dbReference type="Gene3D" id="1.10.600.10">
    <property type="entry name" value="Farnesyl Diphosphate Synthase"/>
    <property type="match status" value="1"/>
</dbReference>
<proteinExistence type="inferred from homology"/>
<dbReference type="EC" id="2.5.1.90" evidence="8"/>
<dbReference type="GO" id="GO:0008299">
    <property type="term" value="P:isoprenoid biosynthetic process"/>
    <property type="evidence" value="ECO:0007669"/>
    <property type="project" value="InterPro"/>
</dbReference>
<evidence type="ECO:0000256" key="9">
    <source>
        <dbReference type="ARBA" id="ARBA00072473"/>
    </source>
</evidence>
<evidence type="ECO:0000313" key="14">
    <source>
        <dbReference type="Proteomes" id="UP000323708"/>
    </source>
</evidence>
<dbReference type="InterPro" id="IPR008949">
    <property type="entry name" value="Isoprenoid_synthase_dom_sf"/>
</dbReference>
<sequence length="320" mass="35158">MQDMRSPVAVEFDRVNQLIIEQLHSDVDMVENIGHYIVDAGGKRLRPLLVLLTAAALGKCEAPAIKFAAVIEFIHTATLLHDDVVDISSLRRGRPTANAEFGNAPSVLVGDFLYTRAFQLMVQLADMDILRHMADTTNTIAEGEVLQLVRAGNADTTEEQYLDVITRKTAILFAAGCYGAATLGGQEDTVRQAMRRFGLNLGIAFQMIDDVLDYEGDPETMGKNVGDDLTEGKPTLPLIHALQHGTDAEKALVTHAITEKSAENIAQVLAAVQRTGALEYTRDRARHYHDLALEELMRLPQTPARDALQQVTALSIHRDH</sequence>
<dbReference type="SUPFAM" id="SSF48576">
    <property type="entry name" value="Terpenoid synthases"/>
    <property type="match status" value="1"/>
</dbReference>
<organism evidence="13 14">
    <name type="scientific">Pseudohalioglobus sediminis</name>
    <dbReference type="NCBI Taxonomy" id="2606449"/>
    <lineage>
        <taxon>Bacteria</taxon>
        <taxon>Pseudomonadati</taxon>
        <taxon>Pseudomonadota</taxon>
        <taxon>Gammaproteobacteria</taxon>
        <taxon>Cellvibrionales</taxon>
        <taxon>Halieaceae</taxon>
        <taxon>Pseudohalioglobus</taxon>
    </lineage>
</organism>
<dbReference type="PROSITE" id="PS00723">
    <property type="entry name" value="POLYPRENYL_SYNTHASE_1"/>
    <property type="match status" value="1"/>
</dbReference>
<comment type="function">
    <text evidence="7">Supplies octaprenyl diphosphate, the precursor for the side chain of the isoprenoid quinones ubiquinone and menaquinone.</text>
</comment>
<protein>
    <recommendedName>
        <fullName evidence="9">Octaprenyl diphosphate synthase</fullName>
        <ecNumber evidence="8">2.5.1.90</ecNumber>
    </recommendedName>
    <alternativeName>
        <fullName evidence="11">All-trans-octaprenyl-diphosphate synthase</fullName>
    </alternativeName>
    <alternativeName>
        <fullName evidence="10">Octaprenyl pyrophosphate synthase</fullName>
    </alternativeName>
</protein>
<evidence type="ECO:0000256" key="11">
    <source>
        <dbReference type="ARBA" id="ARBA00083124"/>
    </source>
</evidence>
<dbReference type="InterPro" id="IPR000092">
    <property type="entry name" value="Polyprenyl_synt"/>
</dbReference>
<evidence type="ECO:0000256" key="12">
    <source>
        <dbReference type="RuleBase" id="RU004466"/>
    </source>
</evidence>
<dbReference type="PANTHER" id="PTHR12001">
    <property type="entry name" value="GERANYLGERANYL PYROPHOSPHATE SYNTHASE"/>
    <property type="match status" value="1"/>
</dbReference>
<evidence type="ECO:0000256" key="3">
    <source>
        <dbReference type="ARBA" id="ARBA00022679"/>
    </source>
</evidence>
<dbReference type="EMBL" id="VTUX01000010">
    <property type="protein sequence ID" value="KAA1188472.1"/>
    <property type="molecule type" value="Genomic_DNA"/>
</dbReference>
<dbReference type="Proteomes" id="UP000323708">
    <property type="component" value="Unassembled WGS sequence"/>
</dbReference>
<dbReference type="InterPro" id="IPR033749">
    <property type="entry name" value="Polyprenyl_synt_CS"/>
</dbReference>
<dbReference type="FunFam" id="1.10.600.10:FF:000002">
    <property type="entry name" value="Octaprenyl diphosphate synthase"/>
    <property type="match status" value="1"/>
</dbReference>
<keyword evidence="5" id="KW-0460">Magnesium</keyword>
<dbReference type="GO" id="GO:0106350">
    <property type="term" value="F:all-trans-octaprenyl-diphosphate synthase activity"/>
    <property type="evidence" value="ECO:0007669"/>
    <property type="project" value="UniProtKB-EC"/>
</dbReference>
<evidence type="ECO:0000256" key="5">
    <source>
        <dbReference type="ARBA" id="ARBA00022842"/>
    </source>
</evidence>
<evidence type="ECO:0000256" key="7">
    <source>
        <dbReference type="ARBA" id="ARBA00055029"/>
    </source>
</evidence>
<keyword evidence="4" id="KW-0479">Metal-binding</keyword>
<name>A0A5B0WNA6_9GAMM</name>
<dbReference type="Pfam" id="PF00348">
    <property type="entry name" value="polyprenyl_synt"/>
    <property type="match status" value="1"/>
</dbReference>
<evidence type="ECO:0000256" key="2">
    <source>
        <dbReference type="ARBA" id="ARBA00006706"/>
    </source>
</evidence>
<dbReference type="GO" id="GO:0046872">
    <property type="term" value="F:metal ion binding"/>
    <property type="evidence" value="ECO:0007669"/>
    <property type="project" value="UniProtKB-KW"/>
</dbReference>
<evidence type="ECO:0000256" key="1">
    <source>
        <dbReference type="ARBA" id="ARBA00001946"/>
    </source>
</evidence>
<evidence type="ECO:0000256" key="6">
    <source>
        <dbReference type="ARBA" id="ARBA00051506"/>
    </source>
</evidence>
<dbReference type="RefSeq" id="WP_149612937.1">
    <property type="nucleotide sequence ID" value="NZ_VTUX01000010.1"/>
</dbReference>
<evidence type="ECO:0000256" key="8">
    <source>
        <dbReference type="ARBA" id="ARBA00066511"/>
    </source>
</evidence>
<evidence type="ECO:0000256" key="10">
    <source>
        <dbReference type="ARBA" id="ARBA00079637"/>
    </source>
</evidence>
<comment type="similarity">
    <text evidence="2 12">Belongs to the FPP/GGPP synthase family.</text>
</comment>
<gene>
    <name evidence="13" type="ORF">F0M18_18445</name>
</gene>
<keyword evidence="14" id="KW-1185">Reference proteome</keyword>
<dbReference type="PANTHER" id="PTHR12001:SF69">
    <property type="entry name" value="ALL TRANS-POLYPRENYL-DIPHOSPHATE SYNTHASE PDSS1"/>
    <property type="match status" value="1"/>
</dbReference>
<dbReference type="AlphaFoldDB" id="A0A5B0WNA6"/>
<dbReference type="CDD" id="cd00685">
    <property type="entry name" value="Trans_IPPS_HT"/>
    <property type="match status" value="1"/>
</dbReference>